<gene>
    <name evidence="3" type="ORF">CLV42_11655</name>
</gene>
<feature type="transmembrane region" description="Helical" evidence="1">
    <location>
        <begin position="83"/>
        <end position="105"/>
    </location>
</feature>
<sequence>MKKCKLIAMLIVLVMTMTNAVAQIQLKDETQRAFDSAMAMVAVTVPEMSEDSSAITYFKLEQAKLSLQQYQFDLQHQKRAFTWQFYSGILIFFLVIIIVVAGLVLSYRQFLLQEKIVHKWMSSKTPGGATPQPEVPDSEFSLGKDGIKFNSAVIGLSIMFLSVVFLIAYLTYVYPITLIK</sequence>
<organism evidence="3 4">
    <name type="scientific">Chitinophaga ginsengisoli</name>
    <dbReference type="NCBI Taxonomy" id="363837"/>
    <lineage>
        <taxon>Bacteria</taxon>
        <taxon>Pseudomonadati</taxon>
        <taxon>Bacteroidota</taxon>
        <taxon>Chitinophagia</taxon>
        <taxon>Chitinophagales</taxon>
        <taxon>Chitinophagaceae</taxon>
        <taxon>Chitinophaga</taxon>
    </lineage>
</organism>
<name>A0A2P8FQT0_9BACT</name>
<keyword evidence="1" id="KW-0812">Transmembrane</keyword>
<evidence type="ECO:0000313" key="3">
    <source>
        <dbReference type="EMBL" id="PSL24069.1"/>
    </source>
</evidence>
<protein>
    <submittedName>
        <fullName evidence="3">Uncharacterized protein</fullName>
    </submittedName>
</protein>
<feature type="transmembrane region" description="Helical" evidence="1">
    <location>
        <begin position="152"/>
        <end position="174"/>
    </location>
</feature>
<dbReference type="EMBL" id="PYGK01000016">
    <property type="protein sequence ID" value="PSL24069.1"/>
    <property type="molecule type" value="Genomic_DNA"/>
</dbReference>
<reference evidence="3 4" key="1">
    <citation type="submission" date="2018-03" db="EMBL/GenBank/DDBJ databases">
        <title>Genomic Encyclopedia of Archaeal and Bacterial Type Strains, Phase II (KMG-II): from individual species to whole genera.</title>
        <authorList>
            <person name="Goeker M."/>
        </authorList>
    </citation>
    <scope>NUCLEOTIDE SEQUENCE [LARGE SCALE GENOMIC DNA]</scope>
    <source>
        <strain evidence="3 4">DSM 18107</strain>
    </source>
</reference>
<dbReference type="AlphaFoldDB" id="A0A2P8FQT0"/>
<feature type="chain" id="PRO_5015119950" evidence="2">
    <location>
        <begin position="23"/>
        <end position="180"/>
    </location>
</feature>
<evidence type="ECO:0000313" key="4">
    <source>
        <dbReference type="Proteomes" id="UP000240978"/>
    </source>
</evidence>
<keyword evidence="4" id="KW-1185">Reference proteome</keyword>
<dbReference type="RefSeq" id="WP_106605154.1">
    <property type="nucleotide sequence ID" value="NZ_PYGK01000016.1"/>
</dbReference>
<proteinExistence type="predicted"/>
<keyword evidence="1" id="KW-0472">Membrane</keyword>
<dbReference type="OrthoDB" id="664987at2"/>
<feature type="signal peptide" evidence="2">
    <location>
        <begin position="1"/>
        <end position="22"/>
    </location>
</feature>
<dbReference type="Proteomes" id="UP000240978">
    <property type="component" value="Unassembled WGS sequence"/>
</dbReference>
<accession>A0A2P8FQT0</accession>
<evidence type="ECO:0000256" key="1">
    <source>
        <dbReference type="SAM" id="Phobius"/>
    </source>
</evidence>
<evidence type="ECO:0000256" key="2">
    <source>
        <dbReference type="SAM" id="SignalP"/>
    </source>
</evidence>
<comment type="caution">
    <text evidence="3">The sequence shown here is derived from an EMBL/GenBank/DDBJ whole genome shotgun (WGS) entry which is preliminary data.</text>
</comment>
<keyword evidence="2" id="KW-0732">Signal</keyword>
<keyword evidence="1" id="KW-1133">Transmembrane helix</keyword>